<protein>
    <recommendedName>
        <fullName evidence="4 9">Arginine repressor</fullName>
    </recommendedName>
</protein>
<organism evidence="12 13">
    <name type="scientific">Candidatus Fimimonas merdipullorum</name>
    <dbReference type="NCBI Taxonomy" id="2840822"/>
    <lineage>
        <taxon>Bacteria</taxon>
        <taxon>Pseudomonadati</taxon>
        <taxon>Myxococcota</taxon>
        <taxon>Myxococcia</taxon>
        <taxon>Myxococcales</taxon>
        <taxon>Cystobacterineae</taxon>
        <taxon>Myxococcaceae</taxon>
        <taxon>Myxococcaceae incertae sedis</taxon>
        <taxon>Candidatus Fimimonas</taxon>
    </lineage>
</organism>
<dbReference type="PRINTS" id="PR01467">
    <property type="entry name" value="ARGREPRESSOR"/>
</dbReference>
<dbReference type="GO" id="GO:0003700">
    <property type="term" value="F:DNA-binding transcription factor activity"/>
    <property type="evidence" value="ECO:0007669"/>
    <property type="project" value="UniProtKB-UniRule"/>
</dbReference>
<evidence type="ECO:0000256" key="4">
    <source>
        <dbReference type="ARBA" id="ARBA00021148"/>
    </source>
</evidence>
<dbReference type="GO" id="GO:0005737">
    <property type="term" value="C:cytoplasm"/>
    <property type="evidence" value="ECO:0007669"/>
    <property type="project" value="UniProtKB-SubCell"/>
</dbReference>
<dbReference type="Proteomes" id="UP000886852">
    <property type="component" value="Unassembled WGS sequence"/>
</dbReference>
<name>A0A9D1SQ57_9BACT</name>
<evidence type="ECO:0000256" key="5">
    <source>
        <dbReference type="ARBA" id="ARBA00022490"/>
    </source>
</evidence>
<dbReference type="Gene3D" id="3.30.1360.40">
    <property type="match status" value="1"/>
</dbReference>
<dbReference type="SUPFAM" id="SSF46785">
    <property type="entry name" value="Winged helix' DNA-binding domain"/>
    <property type="match status" value="1"/>
</dbReference>
<proteinExistence type="inferred from homology"/>
<dbReference type="PANTHER" id="PTHR34471">
    <property type="entry name" value="ARGININE REPRESSOR"/>
    <property type="match status" value="1"/>
</dbReference>
<evidence type="ECO:0000256" key="2">
    <source>
        <dbReference type="ARBA" id="ARBA00005040"/>
    </source>
</evidence>
<keyword evidence="8 9" id="KW-0804">Transcription</keyword>
<comment type="caution">
    <text evidence="12">The sequence shown here is derived from an EMBL/GenBank/DDBJ whole genome shotgun (WGS) entry which is preliminary data.</text>
</comment>
<evidence type="ECO:0000259" key="11">
    <source>
        <dbReference type="Pfam" id="PF02863"/>
    </source>
</evidence>
<evidence type="ECO:0000256" key="7">
    <source>
        <dbReference type="ARBA" id="ARBA00023125"/>
    </source>
</evidence>
<dbReference type="Pfam" id="PF02863">
    <property type="entry name" value="Arg_repressor_C"/>
    <property type="match status" value="1"/>
</dbReference>
<dbReference type="AlphaFoldDB" id="A0A9D1SQ57"/>
<dbReference type="InterPro" id="IPR020900">
    <property type="entry name" value="Arg_repress_DNA-bd"/>
</dbReference>
<keyword evidence="9" id="KW-0055">Arginine biosynthesis</keyword>
<comment type="subcellular location">
    <subcellularLocation>
        <location evidence="1 9">Cytoplasm</location>
    </subcellularLocation>
</comment>
<gene>
    <name evidence="9" type="primary">argR</name>
    <name evidence="12" type="ORF">IAC72_01620</name>
</gene>
<keyword evidence="9" id="KW-0678">Repressor</keyword>
<evidence type="ECO:0000256" key="1">
    <source>
        <dbReference type="ARBA" id="ARBA00004496"/>
    </source>
</evidence>
<sequence length="148" mass="15671">MSRSARQSKILDVLSRRSIHTQEELVDALKGEGYDVTQATVSRDIKELALVKIPDGDGTYKYAVQRSAAALSAKQLTVLRESVISVSVAENLVVVKTIEDSAPAVSGSVEQLGLQGVLGVIADRRTVLIVASSAREAALAADRINALA</sequence>
<dbReference type="GO" id="GO:0003677">
    <property type="term" value="F:DNA binding"/>
    <property type="evidence" value="ECO:0007669"/>
    <property type="project" value="UniProtKB-KW"/>
</dbReference>
<comment type="pathway">
    <text evidence="2 9">Amino-acid biosynthesis; L-arginine biosynthesis [regulation].</text>
</comment>
<dbReference type="Gene3D" id="1.10.10.10">
    <property type="entry name" value="Winged helix-like DNA-binding domain superfamily/Winged helix DNA-binding domain"/>
    <property type="match status" value="1"/>
</dbReference>
<dbReference type="HAMAP" id="MF_00173">
    <property type="entry name" value="Arg_repressor"/>
    <property type="match status" value="1"/>
</dbReference>
<dbReference type="InterPro" id="IPR036390">
    <property type="entry name" value="WH_DNA-bd_sf"/>
</dbReference>
<dbReference type="InterPro" id="IPR001669">
    <property type="entry name" value="Arg_repress"/>
</dbReference>
<accession>A0A9D1SQ57</accession>
<evidence type="ECO:0000313" key="13">
    <source>
        <dbReference type="Proteomes" id="UP000886852"/>
    </source>
</evidence>
<evidence type="ECO:0000259" key="10">
    <source>
        <dbReference type="Pfam" id="PF01316"/>
    </source>
</evidence>
<dbReference type="GO" id="GO:1900079">
    <property type="term" value="P:regulation of arginine biosynthetic process"/>
    <property type="evidence" value="ECO:0007669"/>
    <property type="project" value="UniProtKB-UniRule"/>
</dbReference>
<keyword evidence="7 9" id="KW-0238">DNA-binding</keyword>
<reference evidence="12" key="2">
    <citation type="journal article" date="2021" name="PeerJ">
        <title>Extensive microbial diversity within the chicken gut microbiome revealed by metagenomics and culture.</title>
        <authorList>
            <person name="Gilroy R."/>
            <person name="Ravi A."/>
            <person name="Getino M."/>
            <person name="Pursley I."/>
            <person name="Horton D.L."/>
            <person name="Alikhan N.F."/>
            <person name="Baker D."/>
            <person name="Gharbi K."/>
            <person name="Hall N."/>
            <person name="Watson M."/>
            <person name="Adriaenssens E.M."/>
            <person name="Foster-Nyarko E."/>
            <person name="Jarju S."/>
            <person name="Secka A."/>
            <person name="Antonio M."/>
            <person name="Oren A."/>
            <person name="Chaudhuri R.R."/>
            <person name="La Ragione R."/>
            <person name="Hildebrand F."/>
            <person name="Pallen M.J."/>
        </authorList>
    </citation>
    <scope>NUCLEOTIDE SEQUENCE</scope>
    <source>
        <strain evidence="12">ChiHjej12B11-7776</strain>
    </source>
</reference>
<keyword evidence="6 9" id="KW-0805">Transcription regulation</keyword>
<dbReference type="InterPro" id="IPR036388">
    <property type="entry name" value="WH-like_DNA-bd_sf"/>
</dbReference>
<evidence type="ECO:0000256" key="3">
    <source>
        <dbReference type="ARBA" id="ARBA00008316"/>
    </source>
</evidence>
<dbReference type="GO" id="GO:0051259">
    <property type="term" value="P:protein complex oligomerization"/>
    <property type="evidence" value="ECO:0007669"/>
    <property type="project" value="InterPro"/>
</dbReference>
<dbReference type="GO" id="GO:0034618">
    <property type="term" value="F:arginine binding"/>
    <property type="evidence" value="ECO:0007669"/>
    <property type="project" value="InterPro"/>
</dbReference>
<keyword evidence="5 9" id="KW-0963">Cytoplasm</keyword>
<evidence type="ECO:0000256" key="6">
    <source>
        <dbReference type="ARBA" id="ARBA00023015"/>
    </source>
</evidence>
<dbReference type="InterPro" id="IPR020899">
    <property type="entry name" value="Arg_repress_C"/>
</dbReference>
<evidence type="ECO:0000256" key="8">
    <source>
        <dbReference type="ARBA" id="ARBA00023163"/>
    </source>
</evidence>
<dbReference type="PANTHER" id="PTHR34471:SF1">
    <property type="entry name" value="ARGININE REPRESSOR"/>
    <property type="match status" value="1"/>
</dbReference>
<keyword evidence="9" id="KW-0028">Amino-acid biosynthesis</keyword>
<evidence type="ECO:0000313" key="12">
    <source>
        <dbReference type="EMBL" id="HIU90702.1"/>
    </source>
</evidence>
<comment type="similarity">
    <text evidence="3 9">Belongs to the ArgR family.</text>
</comment>
<dbReference type="Pfam" id="PF01316">
    <property type="entry name" value="Arg_repressor"/>
    <property type="match status" value="1"/>
</dbReference>
<comment type="function">
    <text evidence="9">Regulates arginine biosynthesis genes.</text>
</comment>
<dbReference type="EMBL" id="DVOC01000027">
    <property type="protein sequence ID" value="HIU90702.1"/>
    <property type="molecule type" value="Genomic_DNA"/>
</dbReference>
<feature type="domain" description="Arginine repressor DNA-binding" evidence="10">
    <location>
        <begin position="1"/>
        <end position="66"/>
    </location>
</feature>
<dbReference type="SUPFAM" id="SSF55252">
    <property type="entry name" value="C-terminal domain of arginine repressor"/>
    <property type="match status" value="1"/>
</dbReference>
<reference evidence="12" key="1">
    <citation type="submission" date="2020-10" db="EMBL/GenBank/DDBJ databases">
        <authorList>
            <person name="Gilroy R."/>
        </authorList>
    </citation>
    <scope>NUCLEOTIDE SEQUENCE</scope>
    <source>
        <strain evidence="12">ChiHjej12B11-7776</strain>
    </source>
</reference>
<dbReference type="InterPro" id="IPR036251">
    <property type="entry name" value="Arg_repress_C_sf"/>
</dbReference>
<dbReference type="GO" id="GO:0006526">
    <property type="term" value="P:L-arginine biosynthetic process"/>
    <property type="evidence" value="ECO:0007669"/>
    <property type="project" value="UniProtKB-KW"/>
</dbReference>
<feature type="domain" description="Arginine repressor C-terminal" evidence="11">
    <location>
        <begin position="79"/>
        <end position="145"/>
    </location>
</feature>
<evidence type="ECO:0000256" key="9">
    <source>
        <dbReference type="HAMAP-Rule" id="MF_00173"/>
    </source>
</evidence>